<organism evidence="2 3">
    <name type="scientific">Neolecta irregularis (strain DAH-3)</name>
    <dbReference type="NCBI Taxonomy" id="1198029"/>
    <lineage>
        <taxon>Eukaryota</taxon>
        <taxon>Fungi</taxon>
        <taxon>Dikarya</taxon>
        <taxon>Ascomycota</taxon>
        <taxon>Taphrinomycotina</taxon>
        <taxon>Neolectales</taxon>
        <taxon>Neolectaceae</taxon>
        <taxon>Neolecta</taxon>
    </lineage>
</organism>
<keyword evidence="3" id="KW-1185">Reference proteome</keyword>
<dbReference type="OMA" id="MISEHYR"/>
<dbReference type="InterPro" id="IPR012337">
    <property type="entry name" value="RNaseH-like_sf"/>
</dbReference>
<dbReference type="EMBL" id="LXFE01001466">
    <property type="protein sequence ID" value="OLL23586.1"/>
    <property type="molecule type" value="Genomic_DNA"/>
</dbReference>
<gene>
    <name evidence="2" type="ORF">NEOLI_004597</name>
</gene>
<dbReference type="STRING" id="1198029.A0A1U7LLP4"/>
<dbReference type="Pfam" id="PF02171">
    <property type="entry name" value="Piwi"/>
    <property type="match status" value="1"/>
</dbReference>
<dbReference type="AlphaFoldDB" id="A0A1U7LLP4"/>
<dbReference type="PANTHER" id="PTHR22891">
    <property type="entry name" value="EUKARYOTIC TRANSLATION INITIATION FACTOR 2C"/>
    <property type="match status" value="1"/>
</dbReference>
<evidence type="ECO:0000313" key="3">
    <source>
        <dbReference type="Proteomes" id="UP000186594"/>
    </source>
</evidence>
<feature type="domain" description="Piwi" evidence="1">
    <location>
        <begin position="1"/>
        <end position="114"/>
    </location>
</feature>
<sequence>MVCVVTKRHHTRFFPGSANADKNGNVKPGLVVDSVITDPVEYDFFVQAHHALQGTARPAHYHVIDNKINITVAAFQEMCHNMCYNFERSTTAVSIVPAVYYAHIVGQRLRAHLSRDYDAETEISGTDDAQMADIGNRPVDPLRKLNQKLAQVAWYM</sequence>
<comment type="caution">
    <text evidence="2">The sequence shown here is derived from an EMBL/GenBank/DDBJ whole genome shotgun (WGS) entry which is preliminary data.</text>
</comment>
<dbReference type="OrthoDB" id="10252740at2759"/>
<dbReference type="PROSITE" id="PS50822">
    <property type="entry name" value="PIWI"/>
    <property type="match status" value="1"/>
</dbReference>
<dbReference type="SUPFAM" id="SSF53098">
    <property type="entry name" value="Ribonuclease H-like"/>
    <property type="match status" value="1"/>
</dbReference>
<dbReference type="GO" id="GO:0003676">
    <property type="term" value="F:nucleic acid binding"/>
    <property type="evidence" value="ECO:0007669"/>
    <property type="project" value="InterPro"/>
</dbReference>
<dbReference type="InterPro" id="IPR036397">
    <property type="entry name" value="RNaseH_sf"/>
</dbReference>
<name>A0A1U7LLP4_NEOID</name>
<evidence type="ECO:0000313" key="2">
    <source>
        <dbReference type="EMBL" id="OLL23586.1"/>
    </source>
</evidence>
<dbReference type="InterPro" id="IPR003165">
    <property type="entry name" value="Piwi"/>
</dbReference>
<reference evidence="2 3" key="1">
    <citation type="submission" date="2016-04" db="EMBL/GenBank/DDBJ databases">
        <title>Evolutionary innovation and constraint leading to complex multicellularity in the Ascomycota.</title>
        <authorList>
            <person name="Cisse O."/>
            <person name="Nguyen A."/>
            <person name="Hewitt D.A."/>
            <person name="Jedd G."/>
            <person name="Stajich J.E."/>
        </authorList>
    </citation>
    <scope>NUCLEOTIDE SEQUENCE [LARGE SCALE GENOMIC DNA]</scope>
    <source>
        <strain evidence="2 3">DAH-3</strain>
    </source>
</reference>
<dbReference type="Gene3D" id="3.30.420.10">
    <property type="entry name" value="Ribonuclease H-like superfamily/Ribonuclease H"/>
    <property type="match status" value="1"/>
</dbReference>
<accession>A0A1U7LLP4</accession>
<dbReference type="Proteomes" id="UP000186594">
    <property type="component" value="Unassembled WGS sequence"/>
</dbReference>
<proteinExistence type="predicted"/>
<protein>
    <submittedName>
        <fullName evidence="2">Protein argonaute</fullName>
    </submittedName>
</protein>
<evidence type="ECO:0000259" key="1">
    <source>
        <dbReference type="PROSITE" id="PS50822"/>
    </source>
</evidence>